<feature type="region of interest" description="Disordered" evidence="1">
    <location>
        <begin position="1"/>
        <end position="20"/>
    </location>
</feature>
<evidence type="ECO:0000256" key="1">
    <source>
        <dbReference type="SAM" id="MobiDB-lite"/>
    </source>
</evidence>
<keyword evidence="3" id="KW-1185">Reference proteome</keyword>
<dbReference type="EMBL" id="JAKUCV010003411">
    <property type="protein sequence ID" value="KAJ4839048.1"/>
    <property type="molecule type" value="Genomic_DNA"/>
</dbReference>
<protein>
    <submittedName>
        <fullName evidence="2">Uncharacterized protein</fullName>
    </submittedName>
</protein>
<comment type="caution">
    <text evidence="2">The sequence shown here is derived from an EMBL/GenBank/DDBJ whole genome shotgun (WGS) entry which is preliminary data.</text>
</comment>
<gene>
    <name evidence="2" type="ORF">Tsubulata_022008</name>
</gene>
<sequence length="130" mass="14242">MARLSEMQSSQDSNGEAGTSSIDELSLWVDVVGGKKKGRVFGLGGAAGLVGNGSFGGSLPKSSYWEKKFEEQVKKTEVMEERLMKMEELIRSLQIPPSFQQRVGGKDKEVVEEDTDESSSEDETSEDDET</sequence>
<organism evidence="2 3">
    <name type="scientific">Turnera subulata</name>
    <dbReference type="NCBI Taxonomy" id="218843"/>
    <lineage>
        <taxon>Eukaryota</taxon>
        <taxon>Viridiplantae</taxon>
        <taxon>Streptophyta</taxon>
        <taxon>Embryophyta</taxon>
        <taxon>Tracheophyta</taxon>
        <taxon>Spermatophyta</taxon>
        <taxon>Magnoliopsida</taxon>
        <taxon>eudicotyledons</taxon>
        <taxon>Gunneridae</taxon>
        <taxon>Pentapetalae</taxon>
        <taxon>rosids</taxon>
        <taxon>fabids</taxon>
        <taxon>Malpighiales</taxon>
        <taxon>Passifloraceae</taxon>
        <taxon>Turnera</taxon>
    </lineage>
</organism>
<evidence type="ECO:0000313" key="2">
    <source>
        <dbReference type="EMBL" id="KAJ4839048.1"/>
    </source>
</evidence>
<name>A0A9Q0FWU6_9ROSI</name>
<dbReference type="AlphaFoldDB" id="A0A9Q0FWU6"/>
<feature type="region of interest" description="Disordered" evidence="1">
    <location>
        <begin position="94"/>
        <end position="130"/>
    </location>
</feature>
<reference evidence="2" key="1">
    <citation type="submission" date="2022-02" db="EMBL/GenBank/DDBJ databases">
        <authorList>
            <person name="Henning P.M."/>
            <person name="McCubbin A.G."/>
            <person name="Shore J.S."/>
        </authorList>
    </citation>
    <scope>NUCLEOTIDE SEQUENCE</scope>
    <source>
        <strain evidence="2">F60SS</strain>
        <tissue evidence="2">Leaves</tissue>
    </source>
</reference>
<accession>A0A9Q0FWU6</accession>
<proteinExistence type="predicted"/>
<feature type="compositionally biased region" description="Acidic residues" evidence="1">
    <location>
        <begin position="110"/>
        <end position="130"/>
    </location>
</feature>
<evidence type="ECO:0000313" key="3">
    <source>
        <dbReference type="Proteomes" id="UP001141552"/>
    </source>
</evidence>
<dbReference type="Proteomes" id="UP001141552">
    <property type="component" value="Unassembled WGS sequence"/>
</dbReference>
<reference evidence="2" key="2">
    <citation type="journal article" date="2023" name="Plants (Basel)">
        <title>Annotation of the Turnera subulata (Passifloraceae) Draft Genome Reveals the S-Locus Evolved after the Divergence of Turneroideae from Passifloroideae in a Stepwise Manner.</title>
        <authorList>
            <person name="Henning P.M."/>
            <person name="Roalson E.H."/>
            <person name="Mir W."/>
            <person name="McCubbin A.G."/>
            <person name="Shore J.S."/>
        </authorList>
    </citation>
    <scope>NUCLEOTIDE SEQUENCE</scope>
    <source>
        <strain evidence="2">F60SS</strain>
    </source>
</reference>